<feature type="transmembrane region" description="Helical" evidence="5">
    <location>
        <begin position="21"/>
        <end position="42"/>
    </location>
</feature>
<keyword evidence="4" id="KW-0325">Glycoprotein</keyword>
<feature type="domain" description="Glycosyltransferase 61 catalytic" evidence="6">
    <location>
        <begin position="287"/>
        <end position="373"/>
    </location>
</feature>
<evidence type="ECO:0000256" key="1">
    <source>
        <dbReference type="ARBA" id="ARBA00004323"/>
    </source>
</evidence>
<comment type="subcellular location">
    <subcellularLocation>
        <location evidence="1">Golgi apparatus membrane</location>
        <topology evidence="1">Single-pass type II membrane protein</topology>
    </subcellularLocation>
</comment>
<protein>
    <recommendedName>
        <fullName evidence="6">Glycosyltransferase 61 catalytic domain-containing protein</fullName>
    </recommendedName>
</protein>
<evidence type="ECO:0000256" key="5">
    <source>
        <dbReference type="SAM" id="Phobius"/>
    </source>
</evidence>
<dbReference type="PANTHER" id="PTHR20961:SF5">
    <property type="entry name" value="GLYCOSYLTRANSFERASE-RELATED"/>
    <property type="match status" value="1"/>
</dbReference>
<sequence length="467" mass="53454">MAYNTMLARSFSWHEQRKLGSWAFVGSLVIAATIFTVFKPYMSSNPPVLNLHLQLSTGASLNMLMRSKEAAVEPRQSYFDTKEVKPMCNLTRPRSDFCEMNGDIRIHGNSSKIFIASTPTQMPVGKEIWNIKPYARKEDGTAMGRVRRITIQPAQVLEGLPDCSRNYNIPAVVFSVGGYAGNAFHDFSDVLIPLYLTSMEFNGEVQFLITDHHSWWTDKYQPLLQKLSKYDFIDIDQESRVLCFPRVIVGLKATNKELGIDSSESSYSMTGFRQILRSAYSLKRERVEKFRNDKKLGKRPRLLLISRSQTRRLINTRQIAKMARTIGFNVVIKETGSNVSLVSELVNSVDVMVGVHGAGLTNMVFLPEKAVVIQIIPLGDMEWIARTFYQEPERDMNLWYLEYKISPNESSLIQQYPHDHEIFKDPGAISKIGWRSFRSVFLDKQDVDLDLNRFKEVLLRALEFLHG</sequence>
<proteinExistence type="predicted"/>
<keyword evidence="2" id="KW-0328">Glycosyltransferase</keyword>
<dbReference type="Gramene" id="CDO98392">
    <property type="protein sequence ID" value="CDO98392"/>
    <property type="gene ID" value="GSCOC_T00022469001"/>
</dbReference>
<keyword evidence="8" id="KW-1185">Reference proteome</keyword>
<dbReference type="InterPro" id="IPR007657">
    <property type="entry name" value="Glycosyltransferase_61"/>
</dbReference>
<dbReference type="Proteomes" id="UP000295252">
    <property type="component" value="Chromosome VI"/>
</dbReference>
<name>A0A068TQS7_COFCA</name>
<accession>A0A068TQS7</accession>
<dbReference type="GO" id="GO:0000139">
    <property type="term" value="C:Golgi membrane"/>
    <property type="evidence" value="ECO:0007669"/>
    <property type="project" value="UniProtKB-SubCell"/>
</dbReference>
<organism evidence="7 8">
    <name type="scientific">Coffea canephora</name>
    <name type="common">Robusta coffee</name>
    <dbReference type="NCBI Taxonomy" id="49390"/>
    <lineage>
        <taxon>Eukaryota</taxon>
        <taxon>Viridiplantae</taxon>
        <taxon>Streptophyta</taxon>
        <taxon>Embryophyta</taxon>
        <taxon>Tracheophyta</taxon>
        <taxon>Spermatophyta</taxon>
        <taxon>Magnoliopsida</taxon>
        <taxon>eudicotyledons</taxon>
        <taxon>Gunneridae</taxon>
        <taxon>Pentapetalae</taxon>
        <taxon>asterids</taxon>
        <taxon>lamiids</taxon>
        <taxon>Gentianales</taxon>
        <taxon>Rubiaceae</taxon>
        <taxon>Ixoroideae</taxon>
        <taxon>Gardenieae complex</taxon>
        <taxon>Bertiereae - Coffeeae clade</taxon>
        <taxon>Coffeeae</taxon>
        <taxon>Coffea</taxon>
    </lineage>
</organism>
<evidence type="ECO:0000313" key="8">
    <source>
        <dbReference type="Proteomes" id="UP000295252"/>
    </source>
</evidence>
<dbReference type="EMBL" id="HG739086">
    <property type="protein sequence ID" value="CDO98392.1"/>
    <property type="molecule type" value="Genomic_DNA"/>
</dbReference>
<dbReference type="OMA" id="CNTMEAK"/>
<reference evidence="8" key="1">
    <citation type="journal article" date="2014" name="Science">
        <title>The coffee genome provides insight into the convergent evolution of caffeine biosynthesis.</title>
        <authorList>
            <person name="Denoeud F."/>
            <person name="Carretero-Paulet L."/>
            <person name="Dereeper A."/>
            <person name="Droc G."/>
            <person name="Guyot R."/>
            <person name="Pietrella M."/>
            <person name="Zheng C."/>
            <person name="Alberti A."/>
            <person name="Anthony F."/>
            <person name="Aprea G."/>
            <person name="Aury J.M."/>
            <person name="Bento P."/>
            <person name="Bernard M."/>
            <person name="Bocs S."/>
            <person name="Campa C."/>
            <person name="Cenci A."/>
            <person name="Combes M.C."/>
            <person name="Crouzillat D."/>
            <person name="Da Silva C."/>
            <person name="Daddiego L."/>
            <person name="De Bellis F."/>
            <person name="Dussert S."/>
            <person name="Garsmeur O."/>
            <person name="Gayraud T."/>
            <person name="Guignon V."/>
            <person name="Jahn K."/>
            <person name="Jamilloux V."/>
            <person name="Joet T."/>
            <person name="Labadie K."/>
            <person name="Lan T."/>
            <person name="Leclercq J."/>
            <person name="Lepelley M."/>
            <person name="Leroy T."/>
            <person name="Li L.T."/>
            <person name="Librado P."/>
            <person name="Lopez L."/>
            <person name="Munoz A."/>
            <person name="Noel B."/>
            <person name="Pallavicini A."/>
            <person name="Perrotta G."/>
            <person name="Poncet V."/>
            <person name="Pot D."/>
            <person name="Priyono X."/>
            <person name="Rigoreau M."/>
            <person name="Rouard M."/>
            <person name="Rozas J."/>
            <person name="Tranchant-Dubreuil C."/>
            <person name="VanBuren R."/>
            <person name="Zhang Q."/>
            <person name="Andrade A.C."/>
            <person name="Argout X."/>
            <person name="Bertrand B."/>
            <person name="de Kochko A."/>
            <person name="Graziosi G."/>
            <person name="Henry R.J."/>
            <person name="Jayarama X."/>
            <person name="Ming R."/>
            <person name="Nagai C."/>
            <person name="Rounsley S."/>
            <person name="Sankoff D."/>
            <person name="Giuliano G."/>
            <person name="Albert V.A."/>
            <person name="Wincker P."/>
            <person name="Lashermes P."/>
        </authorList>
    </citation>
    <scope>NUCLEOTIDE SEQUENCE [LARGE SCALE GENOMIC DNA]</scope>
    <source>
        <strain evidence="8">cv. DH200-94</strain>
    </source>
</reference>
<dbReference type="FunCoup" id="A0A068TQS7">
    <property type="interactions" value="358"/>
</dbReference>
<dbReference type="STRING" id="49390.A0A068TQS7"/>
<evidence type="ECO:0000256" key="2">
    <source>
        <dbReference type="ARBA" id="ARBA00022676"/>
    </source>
</evidence>
<evidence type="ECO:0000256" key="3">
    <source>
        <dbReference type="ARBA" id="ARBA00022679"/>
    </source>
</evidence>
<keyword evidence="3" id="KW-0808">Transferase</keyword>
<dbReference type="PANTHER" id="PTHR20961">
    <property type="entry name" value="GLYCOSYLTRANSFERASE"/>
    <property type="match status" value="1"/>
</dbReference>
<dbReference type="PhylomeDB" id="A0A068TQS7"/>
<dbReference type="Pfam" id="PF04577">
    <property type="entry name" value="Glyco_transf_61"/>
    <property type="match status" value="1"/>
</dbReference>
<dbReference type="AlphaFoldDB" id="A0A068TQS7"/>
<keyword evidence="5" id="KW-0472">Membrane</keyword>
<evidence type="ECO:0000313" key="7">
    <source>
        <dbReference type="EMBL" id="CDO98392.1"/>
    </source>
</evidence>
<dbReference type="OrthoDB" id="529273at2759"/>
<evidence type="ECO:0000256" key="4">
    <source>
        <dbReference type="ARBA" id="ARBA00023180"/>
    </source>
</evidence>
<keyword evidence="5" id="KW-0812">Transmembrane</keyword>
<dbReference type="GO" id="GO:0016763">
    <property type="term" value="F:pentosyltransferase activity"/>
    <property type="evidence" value="ECO:0007669"/>
    <property type="project" value="UniProtKB-ARBA"/>
</dbReference>
<keyword evidence="5" id="KW-1133">Transmembrane helix</keyword>
<dbReference type="InParanoid" id="A0A068TQS7"/>
<evidence type="ECO:0000259" key="6">
    <source>
        <dbReference type="Pfam" id="PF04577"/>
    </source>
</evidence>
<dbReference type="InterPro" id="IPR049625">
    <property type="entry name" value="Glyco_transf_61_cat"/>
</dbReference>
<gene>
    <name evidence="7" type="ORF">GSCOC_T00022469001</name>
</gene>